<dbReference type="RefSeq" id="WP_147045401.1">
    <property type="nucleotide sequence ID" value="NZ_BJZV01000004.1"/>
</dbReference>
<dbReference type="Proteomes" id="UP000321750">
    <property type="component" value="Unassembled WGS sequence"/>
</dbReference>
<comment type="caution">
    <text evidence="1">The sequence shown here is derived from an EMBL/GenBank/DDBJ whole genome shotgun (WGS) entry which is preliminary data.</text>
</comment>
<sequence>MSLVRRFLIAPSLVRLIRKERGGSKCTEGYFAPHAATVSFVRIEGADCHLILATTDKDRSTTEERTDVPSTHGHALLDVCKGKIVYERTTVPIDGQDALIDHYVSPAGPDVVSVVFTDAAAARAFKQPAWFGAEVSGEAAFEPTAIAISGAPAQRETTPSNAALDAVLDLFEVGQGYVVLRKPRMAA</sequence>
<protein>
    <recommendedName>
        <fullName evidence="3">CYTH domain-containing protein</fullName>
    </recommendedName>
</protein>
<accession>A0A512JGG6</accession>
<dbReference type="Gene3D" id="2.40.320.10">
    <property type="entry name" value="Hypothetical Protein Pfu-838710-001"/>
    <property type="match status" value="1"/>
</dbReference>
<name>A0A512JGG6_9HYPH</name>
<proteinExistence type="predicted"/>
<evidence type="ECO:0000313" key="2">
    <source>
        <dbReference type="Proteomes" id="UP000321750"/>
    </source>
</evidence>
<dbReference type="AlphaFoldDB" id="A0A512JGG6"/>
<evidence type="ECO:0008006" key="3">
    <source>
        <dbReference type="Google" id="ProtNLM"/>
    </source>
</evidence>
<dbReference type="EMBL" id="BJZV01000004">
    <property type="protein sequence ID" value="GEP09055.1"/>
    <property type="molecule type" value="Genomic_DNA"/>
</dbReference>
<dbReference type="OrthoDB" id="9805588at2"/>
<gene>
    <name evidence="1" type="ORF">MGN01_09000</name>
</gene>
<evidence type="ECO:0000313" key="1">
    <source>
        <dbReference type="EMBL" id="GEP09055.1"/>
    </source>
</evidence>
<keyword evidence="2" id="KW-1185">Reference proteome</keyword>
<reference evidence="1 2" key="1">
    <citation type="submission" date="2019-07" db="EMBL/GenBank/DDBJ databases">
        <title>Whole genome shotgun sequence of Methylobacterium gnaphalii NBRC 107716.</title>
        <authorList>
            <person name="Hosoyama A."/>
            <person name="Uohara A."/>
            <person name="Ohji S."/>
            <person name="Ichikawa N."/>
        </authorList>
    </citation>
    <scope>NUCLEOTIDE SEQUENCE [LARGE SCALE GENOMIC DNA]</scope>
    <source>
        <strain evidence="1 2">NBRC 107716</strain>
    </source>
</reference>
<organism evidence="1 2">
    <name type="scientific">Methylobacterium gnaphalii</name>
    <dbReference type="NCBI Taxonomy" id="1010610"/>
    <lineage>
        <taxon>Bacteria</taxon>
        <taxon>Pseudomonadati</taxon>
        <taxon>Pseudomonadota</taxon>
        <taxon>Alphaproteobacteria</taxon>
        <taxon>Hyphomicrobiales</taxon>
        <taxon>Methylobacteriaceae</taxon>
        <taxon>Methylobacterium</taxon>
    </lineage>
</organism>